<dbReference type="EMBL" id="KK198755">
    <property type="protein sequence ID" value="KCW80474.1"/>
    <property type="molecule type" value="Genomic_DNA"/>
</dbReference>
<evidence type="ECO:0000313" key="2">
    <source>
        <dbReference type="EMBL" id="KCW80474.1"/>
    </source>
</evidence>
<reference evidence="2" key="1">
    <citation type="submission" date="2013-07" db="EMBL/GenBank/DDBJ databases">
        <title>The genome of Eucalyptus grandis.</title>
        <authorList>
            <person name="Schmutz J."/>
            <person name="Hayes R."/>
            <person name="Myburg A."/>
            <person name="Tuskan G."/>
            <person name="Grattapaglia D."/>
            <person name="Rokhsar D.S."/>
        </authorList>
    </citation>
    <scope>NUCLEOTIDE SEQUENCE</scope>
    <source>
        <tissue evidence="2">Leaf extractions</tissue>
    </source>
</reference>
<feature type="compositionally biased region" description="Polar residues" evidence="1">
    <location>
        <begin position="77"/>
        <end position="86"/>
    </location>
</feature>
<dbReference type="AlphaFoldDB" id="A0A059CQJ9"/>
<protein>
    <submittedName>
        <fullName evidence="2">Uncharacterized protein</fullName>
    </submittedName>
</protein>
<gene>
    <name evidence="2" type="ORF">EUGRSUZ_C01817</name>
</gene>
<dbReference type="Gramene" id="KCW80474">
    <property type="protein sequence ID" value="KCW80474"/>
    <property type="gene ID" value="EUGRSUZ_C01817"/>
</dbReference>
<name>A0A059CQJ9_EUCGR</name>
<evidence type="ECO:0000256" key="1">
    <source>
        <dbReference type="SAM" id="MobiDB-lite"/>
    </source>
</evidence>
<dbReference type="InParanoid" id="A0A059CQJ9"/>
<organism evidence="2">
    <name type="scientific">Eucalyptus grandis</name>
    <name type="common">Flooded gum</name>
    <dbReference type="NCBI Taxonomy" id="71139"/>
    <lineage>
        <taxon>Eukaryota</taxon>
        <taxon>Viridiplantae</taxon>
        <taxon>Streptophyta</taxon>
        <taxon>Embryophyta</taxon>
        <taxon>Tracheophyta</taxon>
        <taxon>Spermatophyta</taxon>
        <taxon>Magnoliopsida</taxon>
        <taxon>eudicotyledons</taxon>
        <taxon>Gunneridae</taxon>
        <taxon>Pentapetalae</taxon>
        <taxon>rosids</taxon>
        <taxon>malvids</taxon>
        <taxon>Myrtales</taxon>
        <taxon>Myrtaceae</taxon>
        <taxon>Myrtoideae</taxon>
        <taxon>Eucalypteae</taxon>
        <taxon>Eucalyptus</taxon>
    </lineage>
</organism>
<accession>A0A059CQJ9</accession>
<feature type="region of interest" description="Disordered" evidence="1">
    <location>
        <begin position="77"/>
        <end position="99"/>
    </location>
</feature>
<proteinExistence type="predicted"/>
<sequence length="99" mass="11262">MLHIDRFLRNTTYATTRTHSKDKYSRIDLELSYPKQPAVNSSLVVYIFHELFLSWDNMEIHIFDLTISMAACKPSCSHASGKTPQQAAGMADKVSTRLL</sequence>